<organism evidence="2 3">
    <name type="scientific">Saitoella complicata (strain BCRC 22490 / CBS 7301 / JCM 7358 / NBRC 10748 / NRRL Y-17804)</name>
    <dbReference type="NCBI Taxonomy" id="698492"/>
    <lineage>
        <taxon>Eukaryota</taxon>
        <taxon>Fungi</taxon>
        <taxon>Dikarya</taxon>
        <taxon>Ascomycota</taxon>
        <taxon>Taphrinomycotina</taxon>
        <taxon>Taphrinomycotina incertae sedis</taxon>
        <taxon>Saitoella</taxon>
    </lineage>
</organism>
<evidence type="ECO:0000313" key="3">
    <source>
        <dbReference type="Proteomes" id="UP000033140"/>
    </source>
</evidence>
<evidence type="ECO:0000256" key="1">
    <source>
        <dbReference type="SAM" id="MobiDB-lite"/>
    </source>
</evidence>
<evidence type="ECO:0000313" key="2">
    <source>
        <dbReference type="EMBL" id="GAO47555.1"/>
    </source>
</evidence>
<dbReference type="AlphaFoldDB" id="A0A0E9NDS0"/>
<feature type="region of interest" description="Disordered" evidence="1">
    <location>
        <begin position="140"/>
        <end position="167"/>
    </location>
</feature>
<reference evidence="2 3" key="3">
    <citation type="journal article" date="2015" name="Genome Announc.">
        <title>Draft Genome Sequence of the Archiascomycetous Yeast Saitoella complicata.</title>
        <authorList>
            <person name="Yamauchi K."/>
            <person name="Kondo S."/>
            <person name="Hamamoto M."/>
            <person name="Takahashi Y."/>
            <person name="Ogura Y."/>
            <person name="Hayashi T."/>
            <person name="Nishida H."/>
        </authorList>
    </citation>
    <scope>NUCLEOTIDE SEQUENCE [LARGE SCALE GENOMIC DNA]</scope>
    <source>
        <strain evidence="2 3">NRRL Y-17804</strain>
    </source>
</reference>
<keyword evidence="3" id="KW-1185">Reference proteome</keyword>
<dbReference type="EMBL" id="BACD03000009">
    <property type="protein sequence ID" value="GAO47555.1"/>
    <property type="molecule type" value="Genomic_DNA"/>
</dbReference>
<reference evidence="2 3" key="1">
    <citation type="journal article" date="2011" name="J. Gen. Appl. Microbiol.">
        <title>Draft genome sequencing of the enigmatic yeast Saitoella complicata.</title>
        <authorList>
            <person name="Nishida H."/>
            <person name="Hamamoto M."/>
            <person name="Sugiyama J."/>
        </authorList>
    </citation>
    <scope>NUCLEOTIDE SEQUENCE [LARGE SCALE GENOMIC DNA]</scope>
    <source>
        <strain evidence="2 3">NRRL Y-17804</strain>
    </source>
</reference>
<gene>
    <name evidence="2" type="ORF">G7K_1760-t1</name>
</gene>
<dbReference type="Proteomes" id="UP000033140">
    <property type="component" value="Unassembled WGS sequence"/>
</dbReference>
<accession>A0A0E9NDS0</accession>
<protein>
    <submittedName>
        <fullName evidence="2">Uncharacterized protein</fullName>
    </submittedName>
</protein>
<reference evidence="2 3" key="2">
    <citation type="journal article" date="2014" name="J. Gen. Appl. Microbiol.">
        <title>The early diverging ascomycetous budding yeast Saitoella complicata has three histone deacetylases belonging to the Clr6, Hos2, and Rpd3 lineages.</title>
        <authorList>
            <person name="Nishida H."/>
            <person name="Matsumoto T."/>
            <person name="Kondo S."/>
            <person name="Hamamoto M."/>
            <person name="Yoshikawa H."/>
        </authorList>
    </citation>
    <scope>NUCLEOTIDE SEQUENCE [LARGE SCALE GENOMIC DNA]</scope>
    <source>
        <strain evidence="2 3">NRRL Y-17804</strain>
    </source>
</reference>
<name>A0A0E9NDS0_SAICN</name>
<sequence length="624" mass="70326">MHVAAPPQTLISHARKSSDRMTSSRRFVQQGAEGLSRKARLLLGSRMGSYLACQSWVTDWQLEGSNIIRASWRGDLELLDGRAVRTTTAAPMSTTLGALFLFPFRIYRKPGNPTHCQNFPDQEALVTPTPQHSFRPIKAACRERRRSRSPSDPPHMEGSTNEHHSSSKTIALSARFLMLIGFEATEPGRGRRPRRIIYVEGIWTRSWGKVVGKLAPNLILICSDDHSSDGYKVQASQTLESILTQQVFSSFASQPFVTNYTPTPNIKMVAKSLAAVLFALATLTPALAAPNLKARGHDDYEYSSTECEETPTYYTSSSCEETPTYYYYKSSSSCEETPTYESSSCEETPTYESSSCEETPYYPPYYPTTSSCDYESSSSSEYCYPTTVTEYSWYTSYETVTYCETSYETTTYCEYISVPYTEEIVSTYCVTETETVPEYETITSWYPYTTTESYEVTYYETYPAETVTEYQYVYNTATEYSTVYSEYTEVETETVSYTGETTPTETSTLPYCTDEYGCITLYLDCGYFVLTPGTDCYYTPTSSSSYECTDCYYTSTSSSSSECTDCYYTPTYTSSYECTECTEHSTPTYSSEECTECTEYSTPTYSSEECTECDTKPTGGSGSW</sequence>
<comment type="caution">
    <text evidence="2">The sequence shown here is derived from an EMBL/GenBank/DDBJ whole genome shotgun (WGS) entry which is preliminary data.</text>
</comment>
<feature type="region of interest" description="Disordered" evidence="1">
    <location>
        <begin position="1"/>
        <end position="25"/>
    </location>
</feature>
<proteinExistence type="predicted"/>